<dbReference type="VEuPathDB" id="TrichDB:TRFO_41342"/>
<feature type="region of interest" description="Disordered" evidence="5">
    <location>
        <begin position="1"/>
        <end position="21"/>
    </location>
</feature>
<dbReference type="SMART" id="SM00717">
    <property type="entry name" value="SANT"/>
    <property type="match status" value="2"/>
</dbReference>
<evidence type="ECO:0000256" key="3">
    <source>
        <dbReference type="ARBA" id="ARBA00023163"/>
    </source>
</evidence>
<proteinExistence type="predicted"/>
<feature type="compositionally biased region" description="Basic and acidic residues" evidence="5">
    <location>
        <begin position="7"/>
        <end position="21"/>
    </location>
</feature>
<dbReference type="InterPro" id="IPR017930">
    <property type="entry name" value="Myb_dom"/>
</dbReference>
<comment type="caution">
    <text evidence="8">The sequence shown here is derived from an EMBL/GenBank/DDBJ whole genome shotgun (WGS) entry which is preliminary data.</text>
</comment>
<gene>
    <name evidence="8" type="ORF">TRFO_41342</name>
</gene>
<dbReference type="Proteomes" id="UP000179807">
    <property type="component" value="Unassembled WGS sequence"/>
</dbReference>
<dbReference type="AlphaFoldDB" id="A0A1J4L0W1"/>
<feature type="domain" description="Myb-like" evidence="6">
    <location>
        <begin position="62"/>
        <end position="112"/>
    </location>
</feature>
<dbReference type="GO" id="GO:0000978">
    <property type="term" value="F:RNA polymerase II cis-regulatory region sequence-specific DNA binding"/>
    <property type="evidence" value="ECO:0007669"/>
    <property type="project" value="TreeGrafter"/>
</dbReference>
<dbReference type="InterPro" id="IPR051575">
    <property type="entry name" value="Myb-like_DNA-bd"/>
</dbReference>
<keyword evidence="9" id="KW-1185">Reference proteome</keyword>
<dbReference type="PANTHER" id="PTHR46621">
    <property type="entry name" value="SNRNA-ACTIVATING PROTEIN COMPLEX SUBUNIT 4"/>
    <property type="match status" value="1"/>
</dbReference>
<dbReference type="OrthoDB" id="2143914at2759"/>
<dbReference type="CDD" id="cd00167">
    <property type="entry name" value="SANT"/>
    <property type="match status" value="2"/>
</dbReference>
<protein>
    <submittedName>
        <fullName evidence="8">Myb-like DNA-binding domain containing protein</fullName>
    </submittedName>
</protein>
<accession>A0A1J4L0W1</accession>
<dbReference type="Pfam" id="PF00249">
    <property type="entry name" value="Myb_DNA-binding"/>
    <property type="match status" value="2"/>
</dbReference>
<dbReference type="PROSITE" id="PS50090">
    <property type="entry name" value="MYB_LIKE"/>
    <property type="match status" value="2"/>
</dbReference>
<reference evidence="8" key="1">
    <citation type="submission" date="2016-10" db="EMBL/GenBank/DDBJ databases">
        <authorList>
            <person name="Benchimol M."/>
            <person name="Almeida L.G."/>
            <person name="Vasconcelos A.T."/>
            <person name="Perreira-Neves A."/>
            <person name="Rosa I.A."/>
            <person name="Tasca T."/>
            <person name="Bogo M.R."/>
            <person name="de Souza W."/>
        </authorList>
    </citation>
    <scope>NUCLEOTIDE SEQUENCE [LARGE SCALE GENOMIC DNA]</scope>
    <source>
        <strain evidence="8">K</strain>
    </source>
</reference>
<organism evidence="8 9">
    <name type="scientific">Tritrichomonas foetus</name>
    <dbReference type="NCBI Taxonomy" id="1144522"/>
    <lineage>
        <taxon>Eukaryota</taxon>
        <taxon>Metamonada</taxon>
        <taxon>Parabasalia</taxon>
        <taxon>Tritrichomonadida</taxon>
        <taxon>Tritrichomonadidae</taxon>
        <taxon>Tritrichomonas</taxon>
    </lineage>
</organism>
<keyword evidence="1" id="KW-0805">Transcription regulation</keyword>
<keyword evidence="2" id="KW-0238">DNA-binding</keyword>
<dbReference type="Gene3D" id="1.10.10.60">
    <property type="entry name" value="Homeodomain-like"/>
    <property type="match status" value="2"/>
</dbReference>
<keyword evidence="4" id="KW-0539">Nucleus</keyword>
<evidence type="ECO:0000313" key="9">
    <source>
        <dbReference type="Proteomes" id="UP000179807"/>
    </source>
</evidence>
<dbReference type="GO" id="GO:0042795">
    <property type="term" value="P:snRNA transcription by RNA polymerase II"/>
    <property type="evidence" value="ECO:0007669"/>
    <property type="project" value="TreeGrafter"/>
</dbReference>
<dbReference type="PANTHER" id="PTHR46621:SF1">
    <property type="entry name" value="SNRNA-ACTIVATING PROTEIN COMPLEX SUBUNIT 4"/>
    <property type="match status" value="1"/>
</dbReference>
<evidence type="ECO:0000259" key="7">
    <source>
        <dbReference type="PROSITE" id="PS51294"/>
    </source>
</evidence>
<name>A0A1J4L0W1_9EUKA</name>
<feature type="domain" description="HTH myb-type" evidence="7">
    <location>
        <begin position="70"/>
        <end position="116"/>
    </location>
</feature>
<evidence type="ECO:0000256" key="5">
    <source>
        <dbReference type="SAM" id="MobiDB-lite"/>
    </source>
</evidence>
<dbReference type="SUPFAM" id="SSF46689">
    <property type="entry name" value="Homeodomain-like"/>
    <property type="match status" value="1"/>
</dbReference>
<dbReference type="GO" id="GO:0042796">
    <property type="term" value="P:snRNA transcription by RNA polymerase III"/>
    <property type="evidence" value="ECO:0007669"/>
    <property type="project" value="TreeGrafter"/>
</dbReference>
<dbReference type="GO" id="GO:0019185">
    <property type="term" value="C:snRNA-activating protein complex"/>
    <property type="evidence" value="ECO:0007669"/>
    <property type="project" value="TreeGrafter"/>
</dbReference>
<feature type="domain" description="Myb-like" evidence="6">
    <location>
        <begin position="10"/>
        <end position="61"/>
    </location>
</feature>
<evidence type="ECO:0000256" key="1">
    <source>
        <dbReference type="ARBA" id="ARBA00023015"/>
    </source>
</evidence>
<dbReference type="GeneID" id="94848422"/>
<feature type="domain" description="HTH myb-type" evidence="7">
    <location>
        <begin position="10"/>
        <end position="65"/>
    </location>
</feature>
<dbReference type="RefSeq" id="XP_068370203.1">
    <property type="nucleotide sequence ID" value="XM_068513718.1"/>
</dbReference>
<dbReference type="GO" id="GO:0001006">
    <property type="term" value="F:RNA polymerase III type 3 promoter sequence-specific DNA binding"/>
    <property type="evidence" value="ECO:0007669"/>
    <property type="project" value="TreeGrafter"/>
</dbReference>
<dbReference type="EMBL" id="MLAK01000043">
    <property type="protein sequence ID" value="OHT17067.1"/>
    <property type="molecule type" value="Genomic_DNA"/>
</dbReference>
<dbReference type="InterPro" id="IPR009057">
    <property type="entry name" value="Homeodomain-like_sf"/>
</dbReference>
<dbReference type="PROSITE" id="PS51294">
    <property type="entry name" value="HTH_MYB"/>
    <property type="match status" value="2"/>
</dbReference>
<evidence type="ECO:0000256" key="4">
    <source>
        <dbReference type="ARBA" id="ARBA00023242"/>
    </source>
</evidence>
<sequence>MMQPNLKSDKDKPKRQKFSTDEDLKLKKAVAQLGTNSWKIIALEIPGRTPRQCRDRWKHYLCPDANLKDWTKEEDSILVTQFNNFGNHWAKIASFFPGRTSVSVRNRCRQLVKQLNRQQEKIASIVCSQNSHVPNTKYDFNIDTKFNKKSKIKNELNIDEDICHGFNQGNFQNNSLNCNLLNTDPNTKDNVNDNPNTNCDSNFIPTQIRNFNSIVNRVVVNLNSFDDQKTIKSPIHQVVSKKIHLPPCCALPFQPTQSHFHSDLISIENILNY</sequence>
<dbReference type="InterPro" id="IPR001005">
    <property type="entry name" value="SANT/Myb"/>
</dbReference>
<keyword evidence="3" id="KW-0804">Transcription</keyword>
<evidence type="ECO:0000259" key="6">
    <source>
        <dbReference type="PROSITE" id="PS50090"/>
    </source>
</evidence>
<evidence type="ECO:0000256" key="2">
    <source>
        <dbReference type="ARBA" id="ARBA00023125"/>
    </source>
</evidence>
<evidence type="ECO:0000313" key="8">
    <source>
        <dbReference type="EMBL" id="OHT17067.1"/>
    </source>
</evidence>